<feature type="compositionally biased region" description="Polar residues" evidence="1">
    <location>
        <begin position="165"/>
        <end position="175"/>
    </location>
</feature>
<feature type="region of interest" description="Disordered" evidence="1">
    <location>
        <begin position="402"/>
        <end position="428"/>
    </location>
</feature>
<dbReference type="Pfam" id="PF04230">
    <property type="entry name" value="PS_pyruv_trans"/>
    <property type="match status" value="1"/>
</dbReference>
<evidence type="ECO:0000256" key="2">
    <source>
        <dbReference type="SAM" id="Phobius"/>
    </source>
</evidence>
<feature type="region of interest" description="Disordered" evidence="1">
    <location>
        <begin position="161"/>
        <end position="188"/>
    </location>
</feature>
<feature type="transmembrane region" description="Helical" evidence="2">
    <location>
        <begin position="21"/>
        <end position="46"/>
    </location>
</feature>
<evidence type="ECO:0000256" key="1">
    <source>
        <dbReference type="SAM" id="MobiDB-lite"/>
    </source>
</evidence>
<gene>
    <name evidence="4" type="ORF">CYMTET_10385</name>
</gene>
<dbReference type="InterPro" id="IPR007345">
    <property type="entry name" value="Polysacch_pyruvyl_Trfase"/>
</dbReference>
<protein>
    <recommendedName>
        <fullName evidence="3">Polysaccharide pyruvyl transferase domain-containing protein</fullName>
    </recommendedName>
</protein>
<keyword evidence="2" id="KW-0812">Transmembrane</keyword>
<dbReference type="Proteomes" id="UP001190700">
    <property type="component" value="Unassembled WGS sequence"/>
</dbReference>
<keyword evidence="2" id="KW-0472">Membrane</keyword>
<keyword evidence="2" id="KW-1133">Transmembrane helix</keyword>
<feature type="compositionally biased region" description="Polar residues" evidence="1">
    <location>
        <begin position="402"/>
        <end position="415"/>
    </location>
</feature>
<dbReference type="EMBL" id="LGRX02003680">
    <property type="protein sequence ID" value="KAK3281847.1"/>
    <property type="molecule type" value="Genomic_DNA"/>
</dbReference>
<evidence type="ECO:0000313" key="5">
    <source>
        <dbReference type="Proteomes" id="UP001190700"/>
    </source>
</evidence>
<sequence>MADESIRIRGKSQQGERKTYDILDIILCLTLCLMVICGAGAVGLVIQQKGNYQHIAPHLYHPNEVHTKRFATSGAMIAIPKTQRYVTHRPPGPVPHQQMHATDAAHRSQFLQPLLQNNKSDDAHPSETASQADGSSPTPAKLLVAEGTLVNVSCKDKCSPLRSLDNPNSNATGDENSTSSSNTNDFATPSRTSYACCSNISATEDSIVSALLDNGEFPFHFEVAFPILRLLQRTRVVRRFIFYDTFVSGGDRLHLIDNYRAALGAEIAIARRHTQEASSDISSKRPSCGTKVAAGATARDCGCDRDLTGSIIGGARVDLHVHLTVYRRAYTCHLPNRNSNRVLLFLHRADPLFANWTNAIFLTTLARHLTSRWIVPSEFCDAPAAPHFATAALPPSSAFSAENATVNRRTAQNKGIGTMEGKTDTQSSSLQEAASINDTSLAPAAETTTPVYLIQGHLDRRDVQNQLLPLLTNATRHLNFQIKILTPSPIPAALAPHVASNRDRVAVYQAASDAEFRDHVSSCSHILLLIDPHKTRRWIASWDPYAAGRFEDDTLHPYLTTQPTSSMALGLGFRLRFFGSEAVQRPYMLDSTLGHFYNDTPAALLSAFQESVQSFQRATADDGNRKASVRSGHRRPGGDTTTTTALYDHPWYGPGMWDGVPCRQRKGVYYFKKRDNFGDELNRDVLSWITGIPEHAITFCTQFGCPKQPAGGAMTGHSKQQRDNGRLLAIGSVIGHAAAGDVVWGSGIHEKSFGRFYGSTAKDLPRIRVHGVRGPLSQQFLNQSGAVIVPDVIGDPALLLPLIWPDAHPSNATSASKTDACVVAHYNDYDAFKASRAYNLIETFTPGQRPRAVVDQLRQCSFVATTSLHGLIFAEALGIPARPVRNVSLGSADEGVFKYNDYLHATGRATDIFAASLEEAIAEGAKGAVPGISPDVLRRLQRTLLLTFPFHEVFEQIADDQRIHQLPSQGDDDNAQHPDLSAELLICKFPVHILDSLSVVE</sequence>
<proteinExistence type="predicted"/>
<feature type="compositionally biased region" description="Polar residues" evidence="1">
    <location>
        <begin position="127"/>
        <end position="138"/>
    </location>
</feature>
<feature type="region of interest" description="Disordered" evidence="1">
    <location>
        <begin position="619"/>
        <end position="642"/>
    </location>
</feature>
<name>A0AAE0GPL1_9CHLO</name>
<dbReference type="AlphaFoldDB" id="A0AAE0GPL1"/>
<feature type="domain" description="Polysaccharide pyruvyl transferase" evidence="3">
    <location>
        <begin position="742"/>
        <end position="886"/>
    </location>
</feature>
<evidence type="ECO:0000313" key="4">
    <source>
        <dbReference type="EMBL" id="KAK3281847.1"/>
    </source>
</evidence>
<reference evidence="4 5" key="1">
    <citation type="journal article" date="2015" name="Genome Biol. Evol.">
        <title>Comparative Genomics of a Bacterivorous Green Alga Reveals Evolutionary Causalities and Consequences of Phago-Mixotrophic Mode of Nutrition.</title>
        <authorList>
            <person name="Burns J.A."/>
            <person name="Paasch A."/>
            <person name="Narechania A."/>
            <person name="Kim E."/>
        </authorList>
    </citation>
    <scope>NUCLEOTIDE SEQUENCE [LARGE SCALE GENOMIC DNA]</scope>
    <source>
        <strain evidence="4 5">PLY_AMNH</strain>
    </source>
</reference>
<feature type="region of interest" description="Disordered" evidence="1">
    <location>
        <begin position="117"/>
        <end position="139"/>
    </location>
</feature>
<comment type="caution">
    <text evidence="4">The sequence shown here is derived from an EMBL/GenBank/DDBJ whole genome shotgun (WGS) entry which is preliminary data.</text>
</comment>
<accession>A0AAE0GPL1</accession>
<organism evidence="4 5">
    <name type="scientific">Cymbomonas tetramitiformis</name>
    <dbReference type="NCBI Taxonomy" id="36881"/>
    <lineage>
        <taxon>Eukaryota</taxon>
        <taxon>Viridiplantae</taxon>
        <taxon>Chlorophyta</taxon>
        <taxon>Pyramimonadophyceae</taxon>
        <taxon>Pyramimonadales</taxon>
        <taxon>Pyramimonadaceae</taxon>
        <taxon>Cymbomonas</taxon>
    </lineage>
</organism>
<keyword evidence="5" id="KW-1185">Reference proteome</keyword>
<evidence type="ECO:0000259" key="3">
    <source>
        <dbReference type="Pfam" id="PF04230"/>
    </source>
</evidence>